<evidence type="ECO:0000256" key="6">
    <source>
        <dbReference type="ARBA" id="ARBA00034000"/>
    </source>
</evidence>
<evidence type="ECO:0000313" key="10">
    <source>
        <dbReference type="Proteomes" id="UP000448867"/>
    </source>
</evidence>
<feature type="domain" description="Penicillin-binding protein transpeptidase" evidence="7">
    <location>
        <begin position="264"/>
        <end position="575"/>
    </location>
</feature>
<dbReference type="InterPro" id="IPR012338">
    <property type="entry name" value="Beta-lactam/transpept-like"/>
</dbReference>
<gene>
    <name evidence="9" type="ORF">GJU40_04105</name>
</gene>
<dbReference type="RefSeq" id="WP_154306490.1">
    <property type="nucleotide sequence ID" value="NZ_WKKI01000004.1"/>
</dbReference>
<evidence type="ECO:0000256" key="5">
    <source>
        <dbReference type="ARBA" id="ARBA00023136"/>
    </source>
</evidence>
<comment type="caution">
    <text evidence="9">The sequence shown here is derived from an EMBL/GenBank/DDBJ whole genome shotgun (WGS) entry which is preliminary data.</text>
</comment>
<dbReference type="GO" id="GO:0009252">
    <property type="term" value="P:peptidoglycan biosynthetic process"/>
    <property type="evidence" value="ECO:0007669"/>
    <property type="project" value="UniProtKB-UniPathway"/>
</dbReference>
<dbReference type="InterPro" id="IPR005311">
    <property type="entry name" value="PBP_dimer"/>
</dbReference>
<keyword evidence="5" id="KW-0472">Membrane</keyword>
<comment type="catalytic activity">
    <reaction evidence="6">
        <text>Preferential cleavage: (Ac)2-L-Lys-D-Ala-|-D-Ala. Also transpeptidation of peptidyl-alanyl moieties that are N-acyl substituents of D-alanine.</text>
        <dbReference type="EC" id="3.4.16.4"/>
    </reaction>
</comment>
<evidence type="ECO:0000313" key="9">
    <source>
        <dbReference type="EMBL" id="MRX71356.1"/>
    </source>
</evidence>
<dbReference type="Proteomes" id="UP000448867">
    <property type="component" value="Unassembled WGS sequence"/>
</dbReference>
<evidence type="ECO:0000256" key="3">
    <source>
        <dbReference type="ARBA" id="ARBA00007171"/>
    </source>
</evidence>
<dbReference type="EC" id="3.4.16.4" evidence="4"/>
<evidence type="ECO:0000256" key="1">
    <source>
        <dbReference type="ARBA" id="ARBA00004370"/>
    </source>
</evidence>
<dbReference type="InterPro" id="IPR001460">
    <property type="entry name" value="PCN-bd_Tpept"/>
</dbReference>
<dbReference type="AlphaFoldDB" id="A0A7X2IWZ0"/>
<evidence type="ECO:0000256" key="4">
    <source>
        <dbReference type="ARBA" id="ARBA00012448"/>
    </source>
</evidence>
<comment type="subcellular location">
    <subcellularLocation>
        <location evidence="1">Membrane</location>
    </subcellularLocation>
</comment>
<feature type="domain" description="Penicillin-binding protein dimerisation" evidence="8">
    <location>
        <begin position="61"/>
        <end position="219"/>
    </location>
</feature>
<reference evidence="9 10" key="1">
    <citation type="submission" date="2019-11" db="EMBL/GenBank/DDBJ databases">
        <title>Bacillus lacus genome.</title>
        <authorList>
            <person name="Allen C.J."/>
            <person name="Newman J.D."/>
        </authorList>
    </citation>
    <scope>NUCLEOTIDE SEQUENCE [LARGE SCALE GENOMIC DNA]</scope>
    <source>
        <strain evidence="9 10">KCTC 33946</strain>
    </source>
</reference>
<keyword evidence="10" id="KW-1185">Reference proteome</keyword>
<dbReference type="OrthoDB" id="2985542at2"/>
<organism evidence="9 10">
    <name type="scientific">Metabacillus lacus</name>
    <dbReference type="NCBI Taxonomy" id="1983721"/>
    <lineage>
        <taxon>Bacteria</taxon>
        <taxon>Bacillati</taxon>
        <taxon>Bacillota</taxon>
        <taxon>Bacilli</taxon>
        <taxon>Bacillales</taxon>
        <taxon>Bacillaceae</taxon>
        <taxon>Metabacillus</taxon>
    </lineage>
</organism>
<dbReference type="SUPFAM" id="SSF56519">
    <property type="entry name" value="Penicillin binding protein dimerisation domain"/>
    <property type="match status" value="1"/>
</dbReference>
<dbReference type="Pfam" id="PF03717">
    <property type="entry name" value="PBP_dimer"/>
    <property type="match status" value="1"/>
</dbReference>
<proteinExistence type="inferred from homology"/>
<dbReference type="GO" id="GO:0009002">
    <property type="term" value="F:serine-type D-Ala-D-Ala carboxypeptidase activity"/>
    <property type="evidence" value="ECO:0007669"/>
    <property type="project" value="UniProtKB-EC"/>
</dbReference>
<dbReference type="SUPFAM" id="SSF56601">
    <property type="entry name" value="beta-lactamase/transpeptidase-like"/>
    <property type="match status" value="1"/>
</dbReference>
<evidence type="ECO:0000256" key="2">
    <source>
        <dbReference type="ARBA" id="ARBA00004752"/>
    </source>
</evidence>
<dbReference type="Gene3D" id="3.90.1310.10">
    <property type="entry name" value="Penicillin-binding protein 2a (Domain 2)"/>
    <property type="match status" value="1"/>
</dbReference>
<dbReference type="PANTHER" id="PTHR30627:SF24">
    <property type="entry name" value="PENICILLIN-BINDING PROTEIN 4B"/>
    <property type="match status" value="1"/>
</dbReference>
<comment type="pathway">
    <text evidence="2">Cell wall biogenesis; peptidoglycan biosynthesis.</text>
</comment>
<dbReference type="GO" id="GO:0005886">
    <property type="term" value="C:plasma membrane"/>
    <property type="evidence" value="ECO:0007669"/>
    <property type="project" value="TreeGrafter"/>
</dbReference>
<evidence type="ECO:0000259" key="7">
    <source>
        <dbReference type="Pfam" id="PF00905"/>
    </source>
</evidence>
<dbReference type="Pfam" id="PF00905">
    <property type="entry name" value="Transpeptidase"/>
    <property type="match status" value="1"/>
</dbReference>
<accession>A0A7X2IWZ0</accession>
<dbReference type="GO" id="GO:0071555">
    <property type="term" value="P:cell wall organization"/>
    <property type="evidence" value="ECO:0007669"/>
    <property type="project" value="TreeGrafter"/>
</dbReference>
<dbReference type="PANTHER" id="PTHR30627">
    <property type="entry name" value="PEPTIDOGLYCAN D,D-TRANSPEPTIDASE"/>
    <property type="match status" value="1"/>
</dbReference>
<evidence type="ECO:0000259" key="8">
    <source>
        <dbReference type="Pfam" id="PF03717"/>
    </source>
</evidence>
<protein>
    <recommendedName>
        <fullName evidence="4">serine-type D-Ala-D-Ala carboxypeptidase</fullName>
        <ecNumber evidence="4">3.4.16.4</ecNumber>
    </recommendedName>
</protein>
<dbReference type="UniPathway" id="UPA00219"/>
<dbReference type="GO" id="GO:0071972">
    <property type="term" value="F:peptidoglycan L,D-transpeptidase activity"/>
    <property type="evidence" value="ECO:0007669"/>
    <property type="project" value="TreeGrafter"/>
</dbReference>
<dbReference type="EMBL" id="WKKI01000004">
    <property type="protein sequence ID" value="MRX71356.1"/>
    <property type="molecule type" value="Genomic_DNA"/>
</dbReference>
<dbReference type="InterPro" id="IPR036138">
    <property type="entry name" value="PBP_dimer_sf"/>
</dbReference>
<sequence length="590" mass="65391">MQSAKRLKVLAAVILIGLTCLTARMAQISIFQTESFTDDSINLVEESVRQRTQQVLIDDGRGSFTDKNGEPLTNSSQPVVVFFPFLNKISWNSEKLATILKVPPSKITEWIEGAVKPVLVGEKEGVELSQGQLKDINELNIPGVFGILKQSDIPKRLAQHTIGFTSQFPEKLQQQYSEKEHLSLKTKLGIIGLEEAFDEFLLPETETKLLYHVDGKGQPLFGVNVKYIADSNPFFPVTVKTTLSKDIQQIAEDILIEEKMKKGGLILLDIQNSEIAAVVSKPDLNPSAESTYYNHMFQSIFPGSVFKTVISAAAIQYGLDNPNKNYDCRKNLYGEYDDKLDGGLLGFEESFAQSCNYTFTSLAQEIMDRDPNSIEEFAGKLGLLEGSGWKGNVFHQAVFQQITSEDTGTVWEDEADKSSKKAIAQTAIGQKNVRISPLSIANMMATIARGGEKKQVKLVDSIQYKNGSALFSFPDQEMDGEEIDKYTAQKLQQLLKRVVDSPNGTGRRFQSLPLAVSGKSGTAETGKVNASGEKLYHKWFAGYFPASHPQYALVVVDMDTPAADAVTNQVFYKMVEKMADFSTLIDRNNH</sequence>
<name>A0A7X2IWZ0_9BACI</name>
<dbReference type="InterPro" id="IPR050515">
    <property type="entry name" value="Beta-lactam/transpept"/>
</dbReference>
<dbReference type="Gene3D" id="3.40.710.10">
    <property type="entry name" value="DD-peptidase/beta-lactamase superfamily"/>
    <property type="match status" value="1"/>
</dbReference>
<comment type="similarity">
    <text evidence="3">Belongs to the transpeptidase family.</text>
</comment>
<dbReference type="GO" id="GO:0008658">
    <property type="term" value="F:penicillin binding"/>
    <property type="evidence" value="ECO:0007669"/>
    <property type="project" value="InterPro"/>
</dbReference>